<feature type="transmembrane region" description="Helical" evidence="9">
    <location>
        <begin position="407"/>
        <end position="424"/>
    </location>
</feature>
<evidence type="ECO:0000256" key="1">
    <source>
        <dbReference type="ARBA" id="ARBA00004651"/>
    </source>
</evidence>
<comment type="similarity">
    <text evidence="2 9">Belongs to the branched chain amino acid transporter family.</text>
</comment>
<evidence type="ECO:0000256" key="2">
    <source>
        <dbReference type="ARBA" id="ARBA00008540"/>
    </source>
</evidence>
<comment type="function">
    <text evidence="9">Component of the transport system for branched-chain amino acids.</text>
</comment>
<keyword evidence="5 9" id="KW-0812">Transmembrane</keyword>
<feature type="transmembrane region" description="Helical" evidence="9">
    <location>
        <begin position="314"/>
        <end position="330"/>
    </location>
</feature>
<feature type="transmembrane region" description="Helical" evidence="9">
    <location>
        <begin position="270"/>
        <end position="302"/>
    </location>
</feature>
<evidence type="ECO:0000256" key="9">
    <source>
        <dbReference type="RuleBase" id="RU362122"/>
    </source>
</evidence>
<feature type="transmembrane region" description="Helical" evidence="9">
    <location>
        <begin position="115"/>
        <end position="135"/>
    </location>
</feature>
<dbReference type="InterPro" id="IPR004685">
    <property type="entry name" value="Brnchd-chn_aa_trnsp_Livcs"/>
</dbReference>
<dbReference type="PANTHER" id="PTHR30588:SF0">
    <property type="entry name" value="BRANCHED-CHAIN AMINO ACID PERMEASE BRNQ"/>
    <property type="match status" value="1"/>
</dbReference>
<feature type="transmembrane region" description="Helical" evidence="9">
    <location>
        <begin position="336"/>
        <end position="356"/>
    </location>
</feature>
<evidence type="ECO:0000256" key="5">
    <source>
        <dbReference type="ARBA" id="ARBA00022692"/>
    </source>
</evidence>
<keyword evidence="6 9" id="KW-0029">Amino-acid transport</keyword>
<proteinExistence type="inferred from homology"/>
<evidence type="ECO:0000313" key="11">
    <source>
        <dbReference type="Proteomes" id="UP000037854"/>
    </source>
</evidence>
<evidence type="ECO:0000256" key="6">
    <source>
        <dbReference type="ARBA" id="ARBA00022970"/>
    </source>
</evidence>
<gene>
    <name evidence="10" type="ORF">AFL42_14350</name>
</gene>
<keyword evidence="8 9" id="KW-0472">Membrane</keyword>
<accession>A0ABR5MH01</accession>
<comment type="caution">
    <text evidence="10">The sequence shown here is derived from an EMBL/GenBank/DDBJ whole genome shotgun (WGS) entry which is preliminary data.</text>
</comment>
<evidence type="ECO:0000256" key="8">
    <source>
        <dbReference type="ARBA" id="ARBA00023136"/>
    </source>
</evidence>
<keyword evidence="3 9" id="KW-0813">Transport</keyword>
<dbReference type="EMBL" id="LGTK01000064">
    <property type="protein sequence ID" value="KPH71753.1"/>
    <property type="molecule type" value="Genomic_DNA"/>
</dbReference>
<evidence type="ECO:0000256" key="4">
    <source>
        <dbReference type="ARBA" id="ARBA00022475"/>
    </source>
</evidence>
<keyword evidence="11" id="KW-1185">Reference proteome</keyword>
<feature type="transmembrane region" description="Helical" evidence="9">
    <location>
        <begin position="368"/>
        <end position="387"/>
    </location>
</feature>
<feature type="transmembrane region" description="Helical" evidence="9">
    <location>
        <begin position="7"/>
        <end position="25"/>
    </location>
</feature>
<evidence type="ECO:0000256" key="7">
    <source>
        <dbReference type="ARBA" id="ARBA00022989"/>
    </source>
</evidence>
<protein>
    <recommendedName>
        <fullName evidence="9">Branched-chain amino acid transport system carrier protein</fullName>
    </recommendedName>
</protein>
<feature type="transmembrane region" description="Helical" evidence="9">
    <location>
        <begin position="73"/>
        <end position="95"/>
    </location>
</feature>
<comment type="subcellular location">
    <subcellularLocation>
        <location evidence="1 9">Cell membrane</location>
        <topology evidence="1 9">Multi-pass membrane protein</topology>
    </subcellularLocation>
</comment>
<dbReference type="Proteomes" id="UP000037854">
    <property type="component" value="Unassembled WGS sequence"/>
</dbReference>
<feature type="transmembrane region" description="Helical" evidence="9">
    <location>
        <begin position="187"/>
        <end position="210"/>
    </location>
</feature>
<reference evidence="10 11" key="1">
    <citation type="submission" date="2015-07" db="EMBL/GenBank/DDBJ databases">
        <title>High-quality draft genome sequence of Oceanobacillus caeni HM6, a bacillus isolated from a human feces.</title>
        <authorList>
            <person name="Kumar J."/>
            <person name="Verma M.K."/>
            <person name="Pandey R."/>
            <person name="Bhambi M."/>
            <person name="Chauhan N."/>
        </authorList>
    </citation>
    <scope>NUCLEOTIDE SEQUENCE [LARGE SCALE GENOMIC DNA]</scope>
    <source>
        <strain evidence="10 11">HM6</strain>
    </source>
</reference>
<feature type="transmembrane region" description="Helical" evidence="9">
    <location>
        <begin position="230"/>
        <end position="250"/>
    </location>
</feature>
<name>A0ABR5MH01_9BACI</name>
<feature type="transmembrane region" description="Helical" evidence="9">
    <location>
        <begin position="37"/>
        <end position="61"/>
    </location>
</feature>
<dbReference type="NCBIfam" id="TIGR00796">
    <property type="entry name" value="livcs"/>
    <property type="match status" value="1"/>
</dbReference>
<dbReference type="Pfam" id="PF05525">
    <property type="entry name" value="Branch_AA_trans"/>
    <property type="match status" value="1"/>
</dbReference>
<feature type="transmembrane region" description="Helical" evidence="9">
    <location>
        <begin position="147"/>
        <end position="167"/>
    </location>
</feature>
<sequence>MSKKHVVFIGFMLFSLFFGAGNLIFPPIVGLESGSQFTPAIIGFLITGVLLPFFAVLAVALTDGGIVAMGSRVHKVFGIIFAILVYLSIGALFGIPRAANVAYELGFQQVLHANGQVALLVFSIVFFGITYYITLNPSKIVDRVGQILTPILLITLAILFVRAFMILNNPPLQATEKYTASPFTAGFLEGYFTMDAIAALAFGIVVINALKGKGATTNKQLIKGTISAGVVAAAGLAIVYVSLGWIGVVIPKTETFENGAQILTLASHLLFASTGSLLFGVIVILACLTTCVGLISACASFFHEIYPKLGYKSYATVFTLLGFSVATFGLDAILSFAVPLLVFIYPIAIVLIILSIAQRFLPESKTMFRLSVLLTTIYSVYEVLSSLGLKMEMFTKLIGFVPFFENGLGWFVPAVVAAIVGFVVDRASGPTSEATLTHEH</sequence>
<dbReference type="RefSeq" id="WP_060669014.1">
    <property type="nucleotide sequence ID" value="NZ_JAHHXM010000022.1"/>
</dbReference>
<organism evidence="10 11">
    <name type="scientific">Oceanobacillus caeni</name>
    <dbReference type="NCBI Taxonomy" id="405946"/>
    <lineage>
        <taxon>Bacteria</taxon>
        <taxon>Bacillati</taxon>
        <taxon>Bacillota</taxon>
        <taxon>Bacilli</taxon>
        <taxon>Bacillales</taxon>
        <taxon>Bacillaceae</taxon>
        <taxon>Oceanobacillus</taxon>
    </lineage>
</organism>
<dbReference type="PANTHER" id="PTHR30588">
    <property type="entry name" value="BRANCHED-CHAIN AMINO ACID TRANSPORT SYSTEM 2 CARRIER PROTEIN"/>
    <property type="match status" value="1"/>
</dbReference>
<evidence type="ECO:0000313" key="10">
    <source>
        <dbReference type="EMBL" id="KPH71753.1"/>
    </source>
</evidence>
<evidence type="ECO:0000256" key="3">
    <source>
        <dbReference type="ARBA" id="ARBA00022448"/>
    </source>
</evidence>
<keyword evidence="4" id="KW-1003">Cell membrane</keyword>
<keyword evidence="7 9" id="KW-1133">Transmembrane helix</keyword>